<evidence type="ECO:0000313" key="1">
    <source>
        <dbReference type="EMBL" id="KAK4592295.1"/>
    </source>
</evidence>
<evidence type="ECO:0000313" key="2">
    <source>
        <dbReference type="Proteomes" id="UP001324115"/>
    </source>
</evidence>
<dbReference type="Proteomes" id="UP001324115">
    <property type="component" value="Unassembled WGS sequence"/>
</dbReference>
<protein>
    <submittedName>
        <fullName evidence="1">Uncharacterized protein</fullName>
    </submittedName>
</protein>
<gene>
    <name evidence="1" type="ORF">RGQ29_016717</name>
</gene>
<keyword evidence="2" id="KW-1185">Reference proteome</keyword>
<sequence length="45" mass="5060">MASLTISGFTQNLKFRPYSKLPGLAIVQHVPELQVNYQNLLKTIS</sequence>
<dbReference type="EMBL" id="JAXUIC010000004">
    <property type="protein sequence ID" value="KAK4592295.1"/>
    <property type="molecule type" value="Genomic_DNA"/>
</dbReference>
<proteinExistence type="predicted"/>
<dbReference type="AlphaFoldDB" id="A0AAN7FL36"/>
<reference evidence="1 2" key="1">
    <citation type="journal article" date="2023" name="G3 (Bethesda)">
        <title>A haplotype-resolved chromosome-scale genome for Quercus rubra L. provides insights into the genetics of adaptive traits for red oak species.</title>
        <authorList>
            <person name="Kapoor B."/>
            <person name="Jenkins J."/>
            <person name="Schmutz J."/>
            <person name="Zhebentyayeva T."/>
            <person name="Kuelheim C."/>
            <person name="Coggeshall M."/>
            <person name="Heim C."/>
            <person name="Lasky J.R."/>
            <person name="Leites L."/>
            <person name="Islam-Faridi N."/>
            <person name="Romero-Severson J."/>
            <person name="DeLeo V.L."/>
            <person name="Lucas S.M."/>
            <person name="Lazic D."/>
            <person name="Gailing O."/>
            <person name="Carlson J."/>
            <person name="Staton M."/>
        </authorList>
    </citation>
    <scope>NUCLEOTIDE SEQUENCE [LARGE SCALE GENOMIC DNA]</scope>
    <source>
        <strain evidence="1">Pseudo-F2</strain>
    </source>
</reference>
<comment type="caution">
    <text evidence="1">The sequence shown here is derived from an EMBL/GenBank/DDBJ whole genome shotgun (WGS) entry which is preliminary data.</text>
</comment>
<organism evidence="1 2">
    <name type="scientific">Quercus rubra</name>
    <name type="common">Northern red oak</name>
    <name type="synonym">Quercus borealis</name>
    <dbReference type="NCBI Taxonomy" id="3512"/>
    <lineage>
        <taxon>Eukaryota</taxon>
        <taxon>Viridiplantae</taxon>
        <taxon>Streptophyta</taxon>
        <taxon>Embryophyta</taxon>
        <taxon>Tracheophyta</taxon>
        <taxon>Spermatophyta</taxon>
        <taxon>Magnoliopsida</taxon>
        <taxon>eudicotyledons</taxon>
        <taxon>Gunneridae</taxon>
        <taxon>Pentapetalae</taxon>
        <taxon>rosids</taxon>
        <taxon>fabids</taxon>
        <taxon>Fagales</taxon>
        <taxon>Fagaceae</taxon>
        <taxon>Quercus</taxon>
    </lineage>
</organism>
<name>A0AAN7FL36_QUERU</name>
<accession>A0AAN7FL36</accession>